<comment type="caution">
    <text evidence="2">The sequence shown here is derived from an EMBL/GenBank/DDBJ whole genome shotgun (WGS) entry which is preliminary data.</text>
</comment>
<dbReference type="Proteomes" id="UP000613266">
    <property type="component" value="Unassembled WGS sequence"/>
</dbReference>
<keyword evidence="3" id="KW-1185">Reference proteome</keyword>
<dbReference type="EMBL" id="JAEDAK010000009">
    <property type="protein sequence ID" value="MBH9578034.1"/>
    <property type="molecule type" value="Genomic_DNA"/>
</dbReference>
<dbReference type="InterPro" id="IPR029063">
    <property type="entry name" value="SAM-dependent_MTases_sf"/>
</dbReference>
<dbReference type="InterPro" id="IPR041698">
    <property type="entry name" value="Methyltransf_25"/>
</dbReference>
<dbReference type="PANTHER" id="PTHR43464">
    <property type="entry name" value="METHYLTRANSFERASE"/>
    <property type="match status" value="1"/>
</dbReference>
<protein>
    <submittedName>
        <fullName evidence="2">Class I SAM-dependent methyltransferase</fullName>
    </submittedName>
</protein>
<keyword evidence="2" id="KW-0808">Transferase</keyword>
<dbReference type="GO" id="GO:0010420">
    <property type="term" value="F:polyprenyldihydroxybenzoate methyltransferase activity"/>
    <property type="evidence" value="ECO:0007669"/>
    <property type="project" value="TreeGrafter"/>
</dbReference>
<keyword evidence="2" id="KW-0489">Methyltransferase</keyword>
<dbReference type="Pfam" id="PF13649">
    <property type="entry name" value="Methyltransf_25"/>
    <property type="match status" value="1"/>
</dbReference>
<dbReference type="Gene3D" id="3.40.50.150">
    <property type="entry name" value="Vaccinia Virus protein VP39"/>
    <property type="match status" value="1"/>
</dbReference>
<gene>
    <name evidence="2" type="ORF">I7X39_14100</name>
</gene>
<evidence type="ECO:0000259" key="1">
    <source>
        <dbReference type="Pfam" id="PF13649"/>
    </source>
</evidence>
<dbReference type="CDD" id="cd02440">
    <property type="entry name" value="AdoMet_MTases"/>
    <property type="match status" value="1"/>
</dbReference>
<name>A0A931J1W6_9BURK</name>
<dbReference type="GO" id="GO:0032259">
    <property type="term" value="P:methylation"/>
    <property type="evidence" value="ECO:0007669"/>
    <property type="project" value="UniProtKB-KW"/>
</dbReference>
<proteinExistence type="predicted"/>
<feature type="domain" description="Methyltransferase" evidence="1">
    <location>
        <begin position="57"/>
        <end position="150"/>
    </location>
</feature>
<dbReference type="SUPFAM" id="SSF53335">
    <property type="entry name" value="S-adenosyl-L-methionine-dependent methyltransferases"/>
    <property type="match status" value="1"/>
</dbReference>
<dbReference type="AlphaFoldDB" id="A0A931J1W6"/>
<evidence type="ECO:0000313" key="3">
    <source>
        <dbReference type="Proteomes" id="UP000613266"/>
    </source>
</evidence>
<dbReference type="PANTHER" id="PTHR43464:SF23">
    <property type="entry name" value="JUVENILE HORMONE ACID O-METHYLTRANSFERASE"/>
    <property type="match status" value="1"/>
</dbReference>
<dbReference type="RefSeq" id="WP_198111805.1">
    <property type="nucleotide sequence ID" value="NZ_JAEDAK010000009.1"/>
</dbReference>
<accession>A0A931J1W6</accession>
<reference evidence="2" key="1">
    <citation type="submission" date="2020-12" db="EMBL/GenBank/DDBJ databases">
        <title>The genome sequence of Inhella sp. 1Y17.</title>
        <authorList>
            <person name="Liu Y."/>
        </authorList>
    </citation>
    <scope>NUCLEOTIDE SEQUENCE</scope>
    <source>
        <strain evidence="2">1Y17</strain>
    </source>
</reference>
<sequence>MSLQQIEQAYARRDLQDPRYHPLAPAQFQAVQARERALAQLLRQHGWQDTQALRAAELGCGSGTNLLTLLQLGFRPQQLTGVELLPERYELARERLPQALSLHLGDARQATVPPGSQDLVLAFTVFSSVLDDDLQAELAACAWRWLRPGGAVLVYDFAFDNPRNPDVRGVPLRRVRALFPQGALDMRRVTLAPPVARRLPAWALPWFDALPWLRTHRLIHIRKPL</sequence>
<evidence type="ECO:0000313" key="2">
    <source>
        <dbReference type="EMBL" id="MBH9578034.1"/>
    </source>
</evidence>
<organism evidence="2 3">
    <name type="scientific">Inhella proteolytica</name>
    <dbReference type="NCBI Taxonomy" id="2795029"/>
    <lineage>
        <taxon>Bacteria</taxon>
        <taxon>Pseudomonadati</taxon>
        <taxon>Pseudomonadota</taxon>
        <taxon>Betaproteobacteria</taxon>
        <taxon>Burkholderiales</taxon>
        <taxon>Sphaerotilaceae</taxon>
        <taxon>Inhella</taxon>
    </lineage>
</organism>